<keyword evidence="4 5" id="KW-0560">Oxidoreductase</keyword>
<keyword evidence="8" id="KW-1185">Reference proteome</keyword>
<evidence type="ECO:0000259" key="6">
    <source>
        <dbReference type="Pfam" id="PF01593"/>
    </source>
</evidence>
<dbReference type="InterPro" id="IPR054840">
    <property type="entry name" value="hydcarot_desat_CrtD"/>
</dbReference>
<evidence type="ECO:0000256" key="1">
    <source>
        <dbReference type="ARBA" id="ARBA00004829"/>
    </source>
</evidence>
<dbReference type="NCBIfam" id="TIGR02734">
    <property type="entry name" value="crtI_fam"/>
    <property type="match status" value="1"/>
</dbReference>
<comment type="similarity">
    <text evidence="2 5">Belongs to the carotenoid/retinoid oxidoreductase family.</text>
</comment>
<comment type="pathway">
    <text evidence="1 5">Carotenoid biosynthesis.</text>
</comment>
<feature type="domain" description="Amine oxidase" evidence="6">
    <location>
        <begin position="14"/>
        <end position="488"/>
    </location>
</feature>
<dbReference type="Gene3D" id="3.50.50.60">
    <property type="entry name" value="FAD/NAD(P)-binding domain"/>
    <property type="match status" value="2"/>
</dbReference>
<evidence type="ECO:0000256" key="3">
    <source>
        <dbReference type="ARBA" id="ARBA00022746"/>
    </source>
</evidence>
<dbReference type="GO" id="GO:0016117">
    <property type="term" value="P:carotenoid biosynthetic process"/>
    <property type="evidence" value="ECO:0007669"/>
    <property type="project" value="UniProtKB-KW"/>
</dbReference>
<evidence type="ECO:0000256" key="2">
    <source>
        <dbReference type="ARBA" id="ARBA00006046"/>
    </source>
</evidence>
<sequence>MKSMPKAVIIGSGIAGLASALRIRRLGYEVDVFEKNSYAGGKLHTLEKEGFRFDLGPSLFTMPQFVDELFELFSLVPGDHFRYARKETICNYFWEDGGRFVVKADREHFIKDAAQFFGEDPGTLRGYLEDNRRKFDLTSGIFLEKSLHKAKTYLSPETFKAIIRIGSLDLNRSLNAVNSNTFKDPRLVQLFNRYATYNGSSPYQTPGIMSLIPHLEMHFGTFIPEGGMHRISQSIYELALRVGVKFHFGREVERILTEKGVAKGILTEDGPHAADLIVSNMDIYPTYKKLMPDLPYPKRTLEQERSSSALIFYWGIQKVFEELDLHNIFFSDDYRGEFRALFEEKNLNDDPTVYLNITSKDVPGDAPNGCENWFVMINAPGNYGQDWKILKSKARRLILKKLSTCLGVDIEPLIVTEHVLDPIGIEDNTSSYRGALYGAASNSRFAAFLRHPNFSRNIENLYFCGGSVHPGGGIPLCLMSAKIVADLIPHPNSLVPHG</sequence>
<name>A0A6P0UG72_9FLAO</name>
<evidence type="ECO:0000313" key="7">
    <source>
        <dbReference type="EMBL" id="NER09116.1"/>
    </source>
</evidence>
<dbReference type="PANTHER" id="PTHR43734:SF7">
    <property type="entry name" value="4,4'-DIAPONEUROSPORENE OXYGENASE"/>
    <property type="match status" value="1"/>
</dbReference>
<dbReference type="Pfam" id="PF01593">
    <property type="entry name" value="Amino_oxidase"/>
    <property type="match status" value="1"/>
</dbReference>
<evidence type="ECO:0000256" key="4">
    <source>
        <dbReference type="ARBA" id="ARBA00023002"/>
    </source>
</evidence>
<dbReference type="EMBL" id="JAABOP010000001">
    <property type="protein sequence ID" value="NER09116.1"/>
    <property type="molecule type" value="Genomic_DNA"/>
</dbReference>
<evidence type="ECO:0000256" key="5">
    <source>
        <dbReference type="RuleBase" id="RU362075"/>
    </source>
</evidence>
<dbReference type="SUPFAM" id="SSF51905">
    <property type="entry name" value="FAD/NAD(P)-binding domain"/>
    <property type="match status" value="1"/>
</dbReference>
<keyword evidence="3 5" id="KW-0125">Carotenoid biosynthesis</keyword>
<dbReference type="PANTHER" id="PTHR43734">
    <property type="entry name" value="PHYTOENE DESATURASE"/>
    <property type="match status" value="1"/>
</dbReference>
<dbReference type="NCBIfam" id="NF042421">
    <property type="entry name" value="hydcarot_desat_CrtD"/>
    <property type="match status" value="1"/>
</dbReference>
<dbReference type="InterPro" id="IPR002937">
    <property type="entry name" value="Amino_oxidase"/>
</dbReference>
<accession>A0A6P0UG72</accession>
<dbReference type="AlphaFoldDB" id="A0A6P0UG72"/>
<organism evidence="7 8">
    <name type="scientific">Muriicola jejuensis</name>
    <dbReference type="NCBI Taxonomy" id="504488"/>
    <lineage>
        <taxon>Bacteria</taxon>
        <taxon>Pseudomonadati</taxon>
        <taxon>Bacteroidota</taxon>
        <taxon>Flavobacteriia</taxon>
        <taxon>Flavobacteriales</taxon>
        <taxon>Flavobacteriaceae</taxon>
        <taxon>Muriicola</taxon>
    </lineage>
</organism>
<evidence type="ECO:0000313" key="8">
    <source>
        <dbReference type="Proteomes" id="UP000468443"/>
    </source>
</evidence>
<gene>
    <name evidence="7" type="primary">crtI</name>
    <name evidence="7" type="ORF">GWK09_01180</name>
</gene>
<comment type="caution">
    <text evidence="7">The sequence shown here is derived from an EMBL/GenBank/DDBJ whole genome shotgun (WGS) entry which is preliminary data.</text>
</comment>
<dbReference type="GO" id="GO:0016491">
    <property type="term" value="F:oxidoreductase activity"/>
    <property type="evidence" value="ECO:0007669"/>
    <property type="project" value="UniProtKB-KW"/>
</dbReference>
<dbReference type="InterPro" id="IPR014105">
    <property type="entry name" value="Carotenoid/retinoid_OxRdtase"/>
</dbReference>
<dbReference type="InterPro" id="IPR036188">
    <property type="entry name" value="FAD/NAD-bd_sf"/>
</dbReference>
<reference evidence="7 8" key="1">
    <citation type="submission" date="2020-01" db="EMBL/GenBank/DDBJ databases">
        <title>Muriicola jejuensis KCTC 22299.</title>
        <authorList>
            <person name="Wang G."/>
        </authorList>
    </citation>
    <scope>NUCLEOTIDE SEQUENCE [LARGE SCALE GENOMIC DNA]</scope>
    <source>
        <strain evidence="7 8">KCTC 22299</strain>
    </source>
</reference>
<proteinExistence type="inferred from homology"/>
<dbReference type="Proteomes" id="UP000468443">
    <property type="component" value="Unassembled WGS sequence"/>
</dbReference>
<protein>
    <submittedName>
        <fullName evidence="7">Phytoene desaturase</fullName>
    </submittedName>
</protein>